<evidence type="ECO:0000256" key="6">
    <source>
        <dbReference type="ARBA" id="ARBA00022840"/>
    </source>
</evidence>
<gene>
    <name evidence="13" type="ORF">MBM_02356</name>
</gene>
<dbReference type="GeneID" id="18758291"/>
<feature type="compositionally biased region" description="Acidic residues" evidence="10">
    <location>
        <begin position="1143"/>
        <end position="1153"/>
    </location>
</feature>
<dbReference type="PANTHER" id="PTHR45797:SF1">
    <property type="entry name" value="HELICASE ARIP4"/>
    <property type="match status" value="1"/>
</dbReference>
<keyword evidence="5 13" id="KW-0347">Helicase</keyword>
<keyword evidence="14" id="KW-1185">Reference proteome</keyword>
<dbReference type="PROSITE" id="PS51194">
    <property type="entry name" value="HELICASE_CTER"/>
    <property type="match status" value="1"/>
</dbReference>
<dbReference type="PROSITE" id="PS51192">
    <property type="entry name" value="HELICASE_ATP_BIND_1"/>
    <property type="match status" value="1"/>
</dbReference>
<comment type="similarity">
    <text evidence="2">Belongs to the SNF2/RAD54 helicase family.</text>
</comment>
<dbReference type="SMART" id="SM00487">
    <property type="entry name" value="DEXDc"/>
    <property type="match status" value="1"/>
</dbReference>
<proteinExistence type="inferred from homology"/>
<feature type="compositionally biased region" description="Basic and acidic residues" evidence="10">
    <location>
        <begin position="1610"/>
        <end position="1620"/>
    </location>
</feature>
<evidence type="ECO:0000256" key="1">
    <source>
        <dbReference type="ARBA" id="ARBA00004123"/>
    </source>
</evidence>
<dbReference type="GO" id="GO:0005634">
    <property type="term" value="C:nucleus"/>
    <property type="evidence" value="ECO:0007669"/>
    <property type="project" value="UniProtKB-SubCell"/>
</dbReference>
<name>K1Y1W5_MARBU</name>
<dbReference type="Pfam" id="PF00176">
    <property type="entry name" value="SNF2-rel_dom"/>
    <property type="match status" value="1"/>
</dbReference>
<evidence type="ECO:0000313" key="13">
    <source>
        <dbReference type="EMBL" id="EKD19119.1"/>
    </source>
</evidence>
<evidence type="ECO:0000256" key="2">
    <source>
        <dbReference type="ARBA" id="ARBA00007025"/>
    </source>
</evidence>
<feature type="region of interest" description="Disordered" evidence="10">
    <location>
        <begin position="1934"/>
        <end position="1958"/>
    </location>
</feature>
<dbReference type="RefSeq" id="XP_007290245.1">
    <property type="nucleotide sequence ID" value="XM_007290183.1"/>
</dbReference>
<dbReference type="CDD" id="cd18007">
    <property type="entry name" value="DEXHc_ATRX-like"/>
    <property type="match status" value="1"/>
</dbReference>
<evidence type="ECO:0000256" key="9">
    <source>
        <dbReference type="SAM" id="Coils"/>
    </source>
</evidence>
<evidence type="ECO:0000259" key="12">
    <source>
        <dbReference type="PROSITE" id="PS51194"/>
    </source>
</evidence>
<dbReference type="InterPro" id="IPR001650">
    <property type="entry name" value="Helicase_C-like"/>
</dbReference>
<dbReference type="InterPro" id="IPR027417">
    <property type="entry name" value="P-loop_NTPase"/>
</dbReference>
<dbReference type="eggNOG" id="KOG1015">
    <property type="taxonomic scope" value="Eukaryota"/>
</dbReference>
<dbReference type="OMA" id="IEGIQFM"/>
<dbReference type="InterPro" id="IPR049730">
    <property type="entry name" value="SNF2/RAD54-like_C"/>
</dbReference>
<evidence type="ECO:0000256" key="10">
    <source>
        <dbReference type="SAM" id="MobiDB-lite"/>
    </source>
</evidence>
<dbReference type="InterPro" id="IPR038718">
    <property type="entry name" value="SNF2-like_sf"/>
</dbReference>
<evidence type="ECO:0000313" key="14">
    <source>
        <dbReference type="Proteomes" id="UP000006753"/>
    </source>
</evidence>
<feature type="region of interest" description="Disordered" evidence="10">
    <location>
        <begin position="772"/>
        <end position="951"/>
    </location>
</feature>
<keyword evidence="9" id="KW-0175">Coiled coil</keyword>
<keyword evidence="4" id="KW-0378">Hydrolase</keyword>
<reference evidence="13 14" key="1">
    <citation type="journal article" date="2012" name="BMC Genomics">
        <title>Sequencing the genome of Marssonina brunnea reveals fungus-poplar co-evolution.</title>
        <authorList>
            <person name="Zhu S."/>
            <person name="Cao Y.-Z."/>
            <person name="Jiang C."/>
            <person name="Tan B.-Y."/>
            <person name="Wang Z."/>
            <person name="Feng S."/>
            <person name="Zhang L."/>
            <person name="Su X.-H."/>
            <person name="Brejova B."/>
            <person name="Vinar T."/>
            <person name="Xu M."/>
            <person name="Wang M.-X."/>
            <person name="Zhang S.-G."/>
            <person name="Huang M.-R."/>
            <person name="Wu R."/>
            <person name="Zhou Y."/>
        </authorList>
    </citation>
    <scope>NUCLEOTIDE SEQUENCE [LARGE SCALE GENOMIC DNA]</scope>
    <source>
        <strain evidence="13 14">MB_m1</strain>
    </source>
</reference>
<dbReference type="KEGG" id="mbe:MBM_02356"/>
<feature type="domain" description="Helicase C-terminal" evidence="12">
    <location>
        <begin position="1679"/>
        <end position="1833"/>
    </location>
</feature>
<feature type="region of interest" description="Disordered" evidence="10">
    <location>
        <begin position="152"/>
        <end position="238"/>
    </location>
</feature>
<dbReference type="GO" id="GO:0005524">
    <property type="term" value="F:ATP binding"/>
    <property type="evidence" value="ECO:0007669"/>
    <property type="project" value="UniProtKB-KW"/>
</dbReference>
<keyword evidence="6" id="KW-0067">ATP-binding</keyword>
<dbReference type="SMART" id="SM00490">
    <property type="entry name" value="HELICc"/>
    <property type="match status" value="1"/>
</dbReference>
<dbReference type="PANTHER" id="PTHR45797">
    <property type="entry name" value="RAD54-LIKE"/>
    <property type="match status" value="1"/>
</dbReference>
<dbReference type="InterPro" id="IPR056026">
    <property type="entry name" value="DUF7607"/>
</dbReference>
<dbReference type="InParanoid" id="K1Y1W5"/>
<feature type="compositionally biased region" description="Polar residues" evidence="10">
    <location>
        <begin position="192"/>
        <end position="202"/>
    </location>
</feature>
<dbReference type="STRING" id="1072389.K1Y1W5"/>
<evidence type="ECO:0000256" key="4">
    <source>
        <dbReference type="ARBA" id="ARBA00022801"/>
    </source>
</evidence>
<dbReference type="OrthoDB" id="2020972at2759"/>
<feature type="compositionally biased region" description="Polar residues" evidence="10">
    <location>
        <begin position="778"/>
        <end position="792"/>
    </location>
</feature>
<feature type="region of interest" description="Disordered" evidence="10">
    <location>
        <begin position="1141"/>
        <end position="1183"/>
    </location>
</feature>
<evidence type="ECO:0000256" key="8">
    <source>
        <dbReference type="ARBA" id="ARBA00023242"/>
    </source>
</evidence>
<evidence type="ECO:0000259" key="11">
    <source>
        <dbReference type="PROSITE" id="PS51192"/>
    </source>
</evidence>
<dbReference type="InterPro" id="IPR000330">
    <property type="entry name" value="SNF2_N"/>
</dbReference>
<dbReference type="Gene3D" id="3.40.50.300">
    <property type="entry name" value="P-loop containing nucleotide triphosphate hydrolases"/>
    <property type="match status" value="1"/>
</dbReference>
<dbReference type="Proteomes" id="UP000006753">
    <property type="component" value="Unassembled WGS sequence"/>
</dbReference>
<protein>
    <submittedName>
        <fullName evidence="13">SNF2 family helicase/ATPase</fullName>
    </submittedName>
</protein>
<dbReference type="GO" id="GO:0003677">
    <property type="term" value="F:DNA binding"/>
    <property type="evidence" value="ECO:0007669"/>
    <property type="project" value="UniProtKB-KW"/>
</dbReference>
<dbReference type="Pfam" id="PF00271">
    <property type="entry name" value="Helicase_C"/>
    <property type="match status" value="1"/>
</dbReference>
<evidence type="ECO:0000256" key="7">
    <source>
        <dbReference type="ARBA" id="ARBA00023125"/>
    </source>
</evidence>
<feature type="region of interest" description="Disordered" evidence="10">
    <location>
        <begin position="1610"/>
        <end position="1632"/>
    </location>
</feature>
<evidence type="ECO:0000256" key="5">
    <source>
        <dbReference type="ARBA" id="ARBA00022806"/>
    </source>
</evidence>
<feature type="coiled-coil region" evidence="9">
    <location>
        <begin position="1203"/>
        <end position="1230"/>
    </location>
</feature>
<feature type="compositionally biased region" description="Polar residues" evidence="10">
    <location>
        <begin position="897"/>
        <end position="906"/>
    </location>
</feature>
<dbReference type="HOGENOM" id="CLU_001161_1_0_1"/>
<dbReference type="CDD" id="cd18793">
    <property type="entry name" value="SF2_C_SNF"/>
    <property type="match status" value="1"/>
</dbReference>
<dbReference type="Pfam" id="PF24580">
    <property type="entry name" value="DUF7607"/>
    <property type="match status" value="1"/>
</dbReference>
<dbReference type="SUPFAM" id="SSF52540">
    <property type="entry name" value="P-loop containing nucleoside triphosphate hydrolases"/>
    <property type="match status" value="2"/>
</dbReference>
<feature type="compositionally biased region" description="Polar residues" evidence="10">
    <location>
        <begin position="213"/>
        <end position="231"/>
    </location>
</feature>
<dbReference type="EMBL" id="JH921431">
    <property type="protein sequence ID" value="EKD19119.1"/>
    <property type="molecule type" value="Genomic_DNA"/>
</dbReference>
<evidence type="ECO:0000256" key="3">
    <source>
        <dbReference type="ARBA" id="ARBA00022741"/>
    </source>
</evidence>
<feature type="compositionally biased region" description="Basic and acidic residues" evidence="10">
    <location>
        <begin position="876"/>
        <end position="889"/>
    </location>
</feature>
<dbReference type="GO" id="GO:0004386">
    <property type="term" value="F:helicase activity"/>
    <property type="evidence" value="ECO:0007669"/>
    <property type="project" value="UniProtKB-KW"/>
</dbReference>
<keyword evidence="7" id="KW-0238">DNA-binding</keyword>
<dbReference type="InterPro" id="IPR044574">
    <property type="entry name" value="ARIP4-like"/>
</dbReference>
<organism evidence="13 14">
    <name type="scientific">Marssonina brunnea f. sp. multigermtubi (strain MB_m1)</name>
    <name type="common">Marssonina leaf spot fungus</name>
    <dbReference type="NCBI Taxonomy" id="1072389"/>
    <lineage>
        <taxon>Eukaryota</taxon>
        <taxon>Fungi</taxon>
        <taxon>Dikarya</taxon>
        <taxon>Ascomycota</taxon>
        <taxon>Pezizomycotina</taxon>
        <taxon>Leotiomycetes</taxon>
        <taxon>Helotiales</taxon>
        <taxon>Drepanopezizaceae</taxon>
        <taxon>Drepanopeziza</taxon>
    </lineage>
</organism>
<dbReference type="GO" id="GO:0016887">
    <property type="term" value="F:ATP hydrolysis activity"/>
    <property type="evidence" value="ECO:0007669"/>
    <property type="project" value="InterPro"/>
</dbReference>
<feature type="domain" description="Helicase ATP-binding" evidence="11">
    <location>
        <begin position="1279"/>
        <end position="1480"/>
    </location>
</feature>
<comment type="subcellular location">
    <subcellularLocation>
        <location evidence="1">Nucleus</location>
    </subcellularLocation>
</comment>
<feature type="compositionally biased region" description="Acidic residues" evidence="10">
    <location>
        <begin position="800"/>
        <end position="819"/>
    </location>
</feature>
<dbReference type="InterPro" id="IPR014001">
    <property type="entry name" value="Helicase_ATP-bd"/>
</dbReference>
<keyword evidence="8" id="KW-0539">Nucleus</keyword>
<keyword evidence="3" id="KW-0547">Nucleotide-binding</keyword>
<sequence length="1976" mass="221764">MTSNNADDPWDWGVDRLFQELYTWPNPDGFLKPDPVALQNTLKEQNVTGAVFLMSIDKAAVRKDLAVQGLNQRTFVLAAISYFKLKSKKWLAMNPHVQPARSFPPSNSLGGFQGSSTDAAASVVDLAHRQLLAEAAVGAKAFGTPIRTPSDDLFVNKEQPDFEESTAKRRKLDVADPSAEQAPQFEDDDQGSKFSIYTSQGPIINDPAINPGVDQSTPKAEQNQVAGSNLPDSPVKPKRRLNLAELTTEPLPENVVRNRHDPSAADFVAHLLGPTPLEGFLSIYDQIGGEETALEGILPAYHQIGNQQVDDAQRRLAPIIIDTDIDEYRNKEVAAYYSCFQRDRVNQVAEDNLAHDSDADAAMQLHLENSSQPTDSQSHVEGISVNAYTTKSNRSRDSLQRVVAYLGKGKLPVDDVFYEGIKFGQELNVEDMTKDDYEISLHMGSAKPPGLVRYVNKLMRNFLLSKAAVTRESRATVTLISKINKGNQPVTQNLTRVSKIIRPAKFTDSLLAVDIRRNGQVFTAVRTYYEGDDAKSGLMGFFQTPSFTLYYHNSKGKCRARREKVVDWPQLLGDKSVDEFKSLDPFQVMSMRPEPQGADPDFLAKKWGGAADDTELPLFGESGSEDDFEEDPVFWREWEQEQGHVLPIVHQRSKKRSVITAEEVNAAIDEAITNLITNWQDKQQPKIEKTAYRIWRKSHNHGTEWEDVEAFEERIGYLQSRLSKLREEFHTLPWSRYSEVVGKAYVMEPTVFEREYLRWKIAVLKQDDVPDKPMKQAKSASATVMESGAVDNNQKKNSLDDDSDGLGDFVVSDDEDEVDVPEHSSVASDDDDDEAGFIGSGTPRSVKSLLEDQSEQDALANDQPKPVSATSQVESSHSEQDQPSDKELDPNLDELFTTASKFSTPRKSTKSDAKPNAFIDLTADSPPKQSDSSSGVLIDLCTPEKPASMSPVRSIPKIKMKPLRSPSPGPVKSAIYGELPPDVDPAVISQFSYGFYEALGDRERLLVRIFHKMKQHDRDRQLEFFAHFSDVKLWAMMKSTIQEHLKSEGSVQGDPNREGFDRLTILVQIFLMFIACKFFPWNDEPLPDASLHGALHNKEKHYPRFFQIGCQVYRYFNDSFRALQPASPSPEISRSSTVGLIVSDDDSDDDSDEGPIKRQTRRPRRSREITINTTTDDDVQAEDSLPLKRKKTILEDAGARSLRERNRERLAEQERRRQTLKAKLAQYGSSLDRGVEFYQINDAAAEGQKPIFVHEDFRRCIKPHQMNGVRFMWNQIVTTDGEENMQGCLLAHTMGLGKTMQTICLLVAIAEAAASPDESISSQIPDSLKQTKALILCPAGLIDNWMDELLGWTPPDILGNLWKLNSFDISERLDAISEWHEAGGVLLCSYDGFRNMLTNSAGKKQGARLTQEEHMRVQDQLLNGPNIVIADEAHKMKNTSSKLTKVATQFRTLSRIALTGSPLANNVGEYYAMINWIVHNYLGSLKEFDRKYKNPIEAGLFVESTQPERRTCLKKLKQLNEELRLKVDRAGMQVLKNELPPKVEFVLTLPLTDIQRKVYSMYIETLNASRNQLTKDGEVKTTTLWSWIATLSLLCNHPYCFSTKIQERKGAPESDKDRGELSSARAPNDQDDTTVADVVNVPLADTGLSQSFVNEVMELFNSEDLHSVELSYKASILCQILDCAKAVGDKTLIFSSSIPTLNFLEQLCRTQGRPYKRLDGKTNILKRQAQTKEFNKGVDEVYLISTTAGGLGLNLQSANRVVIFDFKFNPIQEEQAVGRAYRIGQLKPTFVYRFVCGGTFEDNIHNKTIFKAQLASRVVDKKSPLVAARKSLGEFLHEPKEVPQKDISHVRGLDPVLDKVLDLNPGIIRKIVQTDSFEIDDDDRLTAEENKEVLEQIRSDQLQRLQMMPVEIPAPVLAVQQSPRVSHITPTLPQRARFTPPQRPPFENSTSGRAGPAASHYFEGYAPIMGGFTRRE</sequence>
<dbReference type="Gene3D" id="3.40.50.10810">
    <property type="entry name" value="Tandem AAA-ATPase domain"/>
    <property type="match status" value="1"/>
</dbReference>
<accession>K1Y1W5</accession>